<protein>
    <submittedName>
        <fullName evidence="4">Uncharacterized protein</fullName>
    </submittedName>
</protein>
<evidence type="ECO:0000313" key="3">
    <source>
        <dbReference type="EMBL" id="HAE5070625.1"/>
    </source>
</evidence>
<reference evidence="4" key="1">
    <citation type="journal article" date="2018" name="Genome Biol.">
        <title>SKESA: strategic k-mer extension for scrupulous assemblies.</title>
        <authorList>
            <person name="Souvorov A."/>
            <person name="Agarwala R."/>
            <person name="Lipman D.J."/>
        </authorList>
    </citation>
    <scope>NUCLEOTIDE SEQUENCE</scope>
    <source>
        <strain evidence="4">2012K-0627</strain>
        <strain evidence="6">2012K-0628</strain>
        <strain evidence="5">2012K-0644</strain>
        <strain evidence="3">H9558</strain>
        <strain evidence="2">ILBSalm5410231</strain>
    </source>
</reference>
<evidence type="ECO:0000313" key="6">
    <source>
        <dbReference type="EMBL" id="HAF7994619.1"/>
    </source>
</evidence>
<organism evidence="4">
    <name type="scientific">Salmonella enteritidis</name>
    <dbReference type="NCBI Taxonomy" id="149539"/>
    <lineage>
        <taxon>Bacteria</taxon>
        <taxon>Pseudomonadati</taxon>
        <taxon>Pseudomonadota</taxon>
        <taxon>Gammaproteobacteria</taxon>
        <taxon>Enterobacterales</taxon>
        <taxon>Enterobacteriaceae</taxon>
        <taxon>Salmonella</taxon>
    </lineage>
</organism>
<accession>A0A3V8DVQ2</accession>
<dbReference type="EMBL" id="DAASDO010000002">
    <property type="protein sequence ID" value="HAE5070625.1"/>
    <property type="molecule type" value="Genomic_DNA"/>
</dbReference>
<evidence type="ECO:0000313" key="1">
    <source>
        <dbReference type="EMBL" id="ECB5874334.1"/>
    </source>
</evidence>
<dbReference type="EMBL" id="AAHYBC010000002">
    <property type="protein sequence ID" value="ECB5874334.1"/>
    <property type="molecule type" value="Genomic_DNA"/>
</dbReference>
<name>A0A3V8DVQ2_SALEN</name>
<dbReference type="EMBL" id="DAATUZ010000006">
    <property type="protein sequence ID" value="HAF0229447.1"/>
    <property type="molecule type" value="Genomic_DNA"/>
</dbReference>
<proteinExistence type="predicted"/>
<evidence type="ECO:0000313" key="2">
    <source>
        <dbReference type="EMBL" id="HAB2494626.1"/>
    </source>
</evidence>
<dbReference type="AlphaFoldDB" id="A0A3V8DVQ2"/>
<evidence type="ECO:0000313" key="4">
    <source>
        <dbReference type="EMBL" id="HAE9948769.1"/>
    </source>
</evidence>
<dbReference type="EMBL" id="DAAWIF010000001">
    <property type="protein sequence ID" value="HAF7994619.1"/>
    <property type="molecule type" value="Genomic_DNA"/>
</dbReference>
<evidence type="ECO:0000313" key="5">
    <source>
        <dbReference type="EMBL" id="HAF0229447.1"/>
    </source>
</evidence>
<dbReference type="RefSeq" id="WP_038394273.1">
    <property type="nucleotide sequence ID" value="NZ_CP009091.1"/>
</dbReference>
<dbReference type="EMBL" id="DAATSS010000004">
    <property type="protein sequence ID" value="HAE9948769.1"/>
    <property type="molecule type" value="Genomic_DNA"/>
</dbReference>
<reference evidence="1" key="3">
    <citation type="submission" date="2019-02" db="EMBL/GenBank/DDBJ databases">
        <authorList>
            <person name="Ashton P.M."/>
            <person name="Dallman T."/>
            <person name="Nair S."/>
            <person name="De Pinna E."/>
            <person name="Peters T."/>
            <person name="Grant K."/>
        </authorList>
    </citation>
    <scope>NUCLEOTIDE SEQUENCE</scope>
    <source>
        <strain evidence="1">686622</strain>
    </source>
</reference>
<comment type="caution">
    <text evidence="4">The sequence shown here is derived from an EMBL/GenBank/DDBJ whole genome shotgun (WGS) entry which is preliminary data.</text>
</comment>
<reference evidence="4" key="2">
    <citation type="submission" date="2018-07" db="EMBL/GenBank/DDBJ databases">
        <authorList>
            <consortium name="NCBI Pathogen Detection Project"/>
        </authorList>
    </citation>
    <scope>NUCLEOTIDE SEQUENCE</scope>
    <source>
        <strain evidence="4">2012K-0627</strain>
        <strain evidence="6">2012K-0628</strain>
        <strain evidence="5">2012K-0644</strain>
        <strain evidence="3">H9558</strain>
        <strain evidence="2">ILBSalm5410231</strain>
    </source>
</reference>
<sequence length="123" mass="14035">MGGKKELTEEEAKSGEKKYRLETVVCGQIKNTEVLLSVNNLNNIYKNDIEAVIHALERLDLQTATPRQIQNIGLAASVLDTRLDTAARLKDLATEFLTYDNLYPMYDKMYSMDTVSRKDLELY</sequence>
<dbReference type="EMBL" id="DAAGCU010000002">
    <property type="protein sequence ID" value="HAB2494626.1"/>
    <property type="molecule type" value="Genomic_DNA"/>
</dbReference>
<gene>
    <name evidence="1" type="ORF">EZV86_03620</name>
    <name evidence="4" type="ORF">G4179_001386</name>
    <name evidence="3" type="ORF">G4G55_000797</name>
    <name evidence="6" type="ORF">G9374_000166</name>
    <name evidence="5" type="ORF">G9W26_001800</name>
    <name evidence="2" type="ORF">GJE69_04135</name>
</gene>